<dbReference type="PANTHER" id="PTHR22883:SF203">
    <property type="entry name" value="PALMITOYLTRANSFERASE"/>
    <property type="match status" value="1"/>
</dbReference>
<evidence type="ECO:0000313" key="11">
    <source>
        <dbReference type="Proteomes" id="UP001497525"/>
    </source>
</evidence>
<dbReference type="PROSITE" id="PS50216">
    <property type="entry name" value="DHHC"/>
    <property type="match status" value="1"/>
</dbReference>
<name>A0AAV2TML2_CALDB</name>
<keyword evidence="4 7" id="KW-1133">Transmembrane helix</keyword>
<comment type="catalytic activity">
    <reaction evidence="7">
        <text>L-cysteinyl-[protein] + hexadecanoyl-CoA = S-hexadecanoyl-L-cysteinyl-[protein] + CoA</text>
        <dbReference type="Rhea" id="RHEA:36683"/>
        <dbReference type="Rhea" id="RHEA-COMP:10131"/>
        <dbReference type="Rhea" id="RHEA-COMP:11032"/>
        <dbReference type="ChEBI" id="CHEBI:29950"/>
        <dbReference type="ChEBI" id="CHEBI:57287"/>
        <dbReference type="ChEBI" id="CHEBI:57379"/>
        <dbReference type="ChEBI" id="CHEBI:74151"/>
        <dbReference type="EC" id="2.3.1.225"/>
    </reaction>
</comment>
<dbReference type="GO" id="GO:0005783">
    <property type="term" value="C:endoplasmic reticulum"/>
    <property type="evidence" value="ECO:0007669"/>
    <property type="project" value="TreeGrafter"/>
</dbReference>
<protein>
    <recommendedName>
        <fullName evidence="7">Palmitoyltransferase</fullName>
        <ecNumber evidence="7">2.3.1.225</ecNumber>
    </recommendedName>
</protein>
<gene>
    <name evidence="10" type="ORF">CDAUBV1_LOCUS13346</name>
</gene>
<keyword evidence="5 7" id="KW-0472">Membrane</keyword>
<evidence type="ECO:0000256" key="3">
    <source>
        <dbReference type="ARBA" id="ARBA00022692"/>
    </source>
</evidence>
<dbReference type="AlphaFoldDB" id="A0AAV2TML2"/>
<feature type="transmembrane region" description="Helical" evidence="7">
    <location>
        <begin position="213"/>
        <end position="236"/>
    </location>
</feature>
<sequence length="578" mass="63514">MGSAPKGYSKINGWSLPLHPLQGVSWVAAVSFTLAYYGILVPATVEAAQLYLIIINAVFTALYSTFTLICVSINPADKEVREKQKRLGKRVPQLDPKHAHVIENFYCNLCELPISSSRTKHCKCCNKCISNFDHHCKWLNNCVGDRNYRYFVGILAAAASSLTLSTSLSLFVAITFYSDQASGKWIRPYHDYWLTFTNGTLDDLSRRNANGGIFTIFTLPVPGTLFIALVITDFIFSLMTDALLLHLVCFHIYLTIHHMSTYEFIVSQRQRPAKMHPANGNLQITNMEKGVVLQSKSIGFRRDVLFKSSDKGSEANYSSSISDANRYRVFGQQVQEPTNFLSDSETQVTISTATVRHVDLEETELSEIVIASSPICSNPKGRRSSHLSPLGGCAGEQRNMAKNVVVPLDLQIPTPDAFRPGASLTVRAEDEAKGGSEGSSAKQAVDQKRPFPGRRETSSLPAKLPSGIHAQSSTLFSEDHTADSGLVHNQTVTSESATGSSEEGGTLAASKSSPDESVDERHDVENSYEDSYEISANYVPNQATQSSPKGEEIHTNEEDGAKVKTVLKDEEINRNESV</sequence>
<reference evidence="10" key="1">
    <citation type="submission" date="2024-06" db="EMBL/GenBank/DDBJ databases">
        <authorList>
            <person name="Liu X."/>
            <person name="Lenzi L."/>
            <person name="Haldenby T S."/>
            <person name="Uol C."/>
        </authorList>
    </citation>
    <scope>NUCLEOTIDE SEQUENCE</scope>
</reference>
<feature type="compositionally biased region" description="Polar residues" evidence="8">
    <location>
        <begin position="538"/>
        <end position="548"/>
    </location>
</feature>
<keyword evidence="6 7" id="KW-0012">Acyltransferase</keyword>
<feature type="transmembrane region" description="Helical" evidence="7">
    <location>
        <begin position="23"/>
        <end position="43"/>
    </location>
</feature>
<evidence type="ECO:0000256" key="7">
    <source>
        <dbReference type="RuleBase" id="RU079119"/>
    </source>
</evidence>
<feature type="compositionally biased region" description="Basic and acidic residues" evidence="8">
    <location>
        <begin position="445"/>
        <end position="457"/>
    </location>
</feature>
<feature type="domain" description="Palmitoyltransferase DHHC" evidence="9">
    <location>
        <begin position="103"/>
        <end position="266"/>
    </location>
</feature>
<dbReference type="GO" id="GO:0019706">
    <property type="term" value="F:protein-cysteine S-palmitoyltransferase activity"/>
    <property type="evidence" value="ECO:0007669"/>
    <property type="project" value="UniProtKB-EC"/>
</dbReference>
<comment type="subcellular location">
    <subcellularLocation>
        <location evidence="1">Membrane</location>
        <topology evidence="1">Multi-pass membrane protein</topology>
    </subcellularLocation>
</comment>
<evidence type="ECO:0000256" key="2">
    <source>
        <dbReference type="ARBA" id="ARBA00022679"/>
    </source>
</evidence>
<feature type="region of interest" description="Disordered" evidence="8">
    <location>
        <begin position="491"/>
        <end position="578"/>
    </location>
</feature>
<proteinExistence type="inferred from homology"/>
<dbReference type="InterPro" id="IPR039859">
    <property type="entry name" value="PFA4/ZDH16/20/ERF2-like"/>
</dbReference>
<dbReference type="GO" id="GO:0006612">
    <property type="term" value="P:protein targeting to membrane"/>
    <property type="evidence" value="ECO:0007669"/>
    <property type="project" value="TreeGrafter"/>
</dbReference>
<evidence type="ECO:0000256" key="1">
    <source>
        <dbReference type="ARBA" id="ARBA00004141"/>
    </source>
</evidence>
<feature type="compositionally biased region" description="Low complexity" evidence="8">
    <location>
        <begin position="493"/>
        <end position="506"/>
    </location>
</feature>
<dbReference type="EMBL" id="CAXLJL010000490">
    <property type="protein sequence ID" value="CAL5138515.1"/>
    <property type="molecule type" value="Genomic_DNA"/>
</dbReference>
<evidence type="ECO:0000256" key="5">
    <source>
        <dbReference type="ARBA" id="ARBA00023136"/>
    </source>
</evidence>
<comment type="similarity">
    <text evidence="7">Belongs to the DHHC palmitoyltransferase family.</text>
</comment>
<feature type="transmembrane region" description="Helical" evidence="7">
    <location>
        <begin position="242"/>
        <end position="265"/>
    </location>
</feature>
<evidence type="ECO:0000256" key="4">
    <source>
        <dbReference type="ARBA" id="ARBA00022989"/>
    </source>
</evidence>
<feature type="compositionally biased region" description="Basic and acidic residues" evidence="8">
    <location>
        <begin position="549"/>
        <end position="578"/>
    </location>
</feature>
<dbReference type="Proteomes" id="UP001497525">
    <property type="component" value="Unassembled WGS sequence"/>
</dbReference>
<organism evidence="10 11">
    <name type="scientific">Calicophoron daubneyi</name>
    <name type="common">Rumen fluke</name>
    <name type="synonym">Paramphistomum daubneyi</name>
    <dbReference type="NCBI Taxonomy" id="300641"/>
    <lineage>
        <taxon>Eukaryota</taxon>
        <taxon>Metazoa</taxon>
        <taxon>Spiralia</taxon>
        <taxon>Lophotrochozoa</taxon>
        <taxon>Platyhelminthes</taxon>
        <taxon>Trematoda</taxon>
        <taxon>Digenea</taxon>
        <taxon>Plagiorchiida</taxon>
        <taxon>Pronocephalata</taxon>
        <taxon>Paramphistomoidea</taxon>
        <taxon>Paramphistomidae</taxon>
        <taxon>Calicophoron</taxon>
    </lineage>
</organism>
<feature type="transmembrane region" description="Helical" evidence="7">
    <location>
        <begin position="50"/>
        <end position="74"/>
    </location>
</feature>
<evidence type="ECO:0000256" key="6">
    <source>
        <dbReference type="ARBA" id="ARBA00023315"/>
    </source>
</evidence>
<dbReference type="EC" id="2.3.1.225" evidence="7"/>
<accession>A0AAV2TML2</accession>
<feature type="transmembrane region" description="Helical" evidence="7">
    <location>
        <begin position="150"/>
        <end position="177"/>
    </location>
</feature>
<evidence type="ECO:0000256" key="8">
    <source>
        <dbReference type="SAM" id="MobiDB-lite"/>
    </source>
</evidence>
<evidence type="ECO:0000259" key="9">
    <source>
        <dbReference type="Pfam" id="PF01529"/>
    </source>
</evidence>
<evidence type="ECO:0000313" key="10">
    <source>
        <dbReference type="EMBL" id="CAL5138515.1"/>
    </source>
</evidence>
<dbReference type="GO" id="GO:0005794">
    <property type="term" value="C:Golgi apparatus"/>
    <property type="evidence" value="ECO:0007669"/>
    <property type="project" value="TreeGrafter"/>
</dbReference>
<dbReference type="InterPro" id="IPR001594">
    <property type="entry name" value="Palmitoyltrfase_DHHC"/>
</dbReference>
<comment type="domain">
    <text evidence="7">The DHHC domain is required for palmitoyltransferase activity.</text>
</comment>
<keyword evidence="2 7" id="KW-0808">Transferase</keyword>
<dbReference type="PANTHER" id="PTHR22883">
    <property type="entry name" value="ZINC FINGER DHHC DOMAIN CONTAINING PROTEIN"/>
    <property type="match status" value="1"/>
</dbReference>
<keyword evidence="3 7" id="KW-0812">Transmembrane</keyword>
<comment type="caution">
    <text evidence="10">The sequence shown here is derived from an EMBL/GenBank/DDBJ whole genome shotgun (WGS) entry which is preliminary data.</text>
</comment>
<dbReference type="GO" id="GO:0016020">
    <property type="term" value="C:membrane"/>
    <property type="evidence" value="ECO:0007669"/>
    <property type="project" value="UniProtKB-SubCell"/>
</dbReference>
<dbReference type="Pfam" id="PF01529">
    <property type="entry name" value="DHHC"/>
    <property type="match status" value="1"/>
</dbReference>
<feature type="region of interest" description="Disordered" evidence="8">
    <location>
        <begin position="428"/>
        <end position="468"/>
    </location>
</feature>